<dbReference type="EMBL" id="BAABDU010000004">
    <property type="protein sequence ID" value="GAA3773721.1"/>
    <property type="molecule type" value="Genomic_DNA"/>
</dbReference>
<organism evidence="1 2">
    <name type="scientific">Flavobacterium ginsengiterrae</name>
    <dbReference type="NCBI Taxonomy" id="871695"/>
    <lineage>
        <taxon>Bacteria</taxon>
        <taxon>Pseudomonadati</taxon>
        <taxon>Bacteroidota</taxon>
        <taxon>Flavobacteriia</taxon>
        <taxon>Flavobacteriales</taxon>
        <taxon>Flavobacteriaceae</taxon>
        <taxon>Flavobacterium</taxon>
    </lineage>
</organism>
<evidence type="ECO:0000313" key="2">
    <source>
        <dbReference type="Proteomes" id="UP001500748"/>
    </source>
</evidence>
<evidence type="ECO:0000313" key="1">
    <source>
        <dbReference type="EMBL" id="GAA3773721.1"/>
    </source>
</evidence>
<comment type="caution">
    <text evidence="1">The sequence shown here is derived from an EMBL/GenBank/DDBJ whole genome shotgun (WGS) entry which is preliminary data.</text>
</comment>
<proteinExistence type="predicted"/>
<name>A0ABP7GST2_9FLAO</name>
<dbReference type="Proteomes" id="UP001500748">
    <property type="component" value="Unassembled WGS sequence"/>
</dbReference>
<sequence>MINNLPKLDFLYINLERTEENYLNRIKIYYDKVDWDERHFEDYAETCSFEELIFLMIHIYTDKYPRNEFEYIISLDSKEQILSCYTNQNGRIVTENKFIYNNFLRKEVIGMNSWYHHEQYTDDEIIEKYWSGEYYMQNLFLEFNRDIPIDIIHKALDGKEYTKTKDLDTLIYKVKDSPIDTLRITKTSIQLNINEEKVILYVSIR</sequence>
<reference evidence="2" key="1">
    <citation type="journal article" date="2019" name="Int. J. Syst. Evol. Microbiol.">
        <title>The Global Catalogue of Microorganisms (GCM) 10K type strain sequencing project: providing services to taxonomists for standard genome sequencing and annotation.</title>
        <authorList>
            <consortium name="The Broad Institute Genomics Platform"/>
            <consortium name="The Broad Institute Genome Sequencing Center for Infectious Disease"/>
            <person name="Wu L."/>
            <person name="Ma J."/>
        </authorList>
    </citation>
    <scope>NUCLEOTIDE SEQUENCE [LARGE SCALE GENOMIC DNA]</scope>
    <source>
        <strain evidence="2">JCM 17337</strain>
    </source>
</reference>
<accession>A0ABP7GST2</accession>
<gene>
    <name evidence="1" type="ORF">GCM10022423_30450</name>
</gene>
<protein>
    <submittedName>
        <fullName evidence="1">Uncharacterized protein</fullName>
    </submittedName>
</protein>
<keyword evidence="2" id="KW-1185">Reference proteome</keyword>
<dbReference type="RefSeq" id="WP_345145461.1">
    <property type="nucleotide sequence ID" value="NZ_BAABDU010000004.1"/>
</dbReference>